<keyword evidence="4" id="KW-0560">Oxidoreductase</keyword>
<dbReference type="PROSITE" id="PS50020">
    <property type="entry name" value="WW_DOMAIN_2"/>
    <property type="match status" value="2"/>
</dbReference>
<evidence type="ECO:0000256" key="3">
    <source>
        <dbReference type="ARBA" id="ARBA00022989"/>
    </source>
</evidence>
<keyword evidence="5 7" id="KW-0472">Membrane</keyword>
<dbReference type="SUPFAM" id="SSF51045">
    <property type="entry name" value="WW domain"/>
    <property type="match status" value="2"/>
</dbReference>
<feature type="compositionally biased region" description="Low complexity" evidence="6">
    <location>
        <begin position="103"/>
        <end position="113"/>
    </location>
</feature>
<dbReference type="Pfam" id="PF08030">
    <property type="entry name" value="NAD_binding_6"/>
    <property type="match status" value="2"/>
</dbReference>
<dbReference type="PROSITE" id="PS01159">
    <property type="entry name" value="WW_DOMAIN_1"/>
    <property type="match status" value="1"/>
</dbReference>
<dbReference type="CDD" id="cd06186">
    <property type="entry name" value="NOX_Duox_like_FAD_NADP"/>
    <property type="match status" value="1"/>
</dbReference>
<evidence type="ECO:0000256" key="2">
    <source>
        <dbReference type="ARBA" id="ARBA00022692"/>
    </source>
</evidence>
<feature type="compositionally biased region" description="Pro residues" evidence="6">
    <location>
        <begin position="86"/>
        <end position="102"/>
    </location>
</feature>
<dbReference type="GO" id="GO:0016491">
    <property type="term" value="F:oxidoreductase activity"/>
    <property type="evidence" value="ECO:0007669"/>
    <property type="project" value="UniProtKB-KW"/>
</dbReference>
<dbReference type="PANTHER" id="PTHR11972:SF153">
    <property type="entry name" value="SUPEROXIDE-GENERATING NADPH OXIDASE HEAVY CHAIN SUBUNIT A"/>
    <property type="match status" value="1"/>
</dbReference>
<keyword evidence="11" id="KW-1185">Reference proteome</keyword>
<dbReference type="InterPro" id="IPR017938">
    <property type="entry name" value="Riboflavin_synthase-like_b-brl"/>
</dbReference>
<comment type="caution">
    <text evidence="10">The sequence shown here is derived from an EMBL/GenBank/DDBJ whole genome shotgun (WGS) entry which is preliminary data.</text>
</comment>
<evidence type="ECO:0000256" key="6">
    <source>
        <dbReference type="SAM" id="MobiDB-lite"/>
    </source>
</evidence>
<dbReference type="InterPro" id="IPR013130">
    <property type="entry name" value="Fe3_Rdtase_TM_dom"/>
</dbReference>
<dbReference type="Gene3D" id="2.40.30.10">
    <property type="entry name" value="Translation factors"/>
    <property type="match status" value="1"/>
</dbReference>
<feature type="transmembrane region" description="Helical" evidence="7">
    <location>
        <begin position="329"/>
        <end position="350"/>
    </location>
</feature>
<evidence type="ECO:0000259" key="9">
    <source>
        <dbReference type="PROSITE" id="PS51384"/>
    </source>
</evidence>
<feature type="transmembrane region" description="Helical" evidence="7">
    <location>
        <begin position="392"/>
        <end position="413"/>
    </location>
</feature>
<dbReference type="PROSITE" id="PS51384">
    <property type="entry name" value="FAD_FR"/>
    <property type="match status" value="1"/>
</dbReference>
<dbReference type="SUPFAM" id="SSF52343">
    <property type="entry name" value="Ferredoxin reductase-like, C-terminal NADP-linked domain"/>
    <property type="match status" value="1"/>
</dbReference>
<comment type="subcellular location">
    <subcellularLocation>
        <location evidence="1">Membrane</location>
        <topology evidence="1">Multi-pass membrane protein</topology>
    </subcellularLocation>
</comment>
<feature type="region of interest" description="Disordered" evidence="6">
    <location>
        <begin position="1"/>
        <end position="40"/>
    </location>
</feature>
<feature type="transmembrane region" description="Helical" evidence="7">
    <location>
        <begin position="287"/>
        <end position="309"/>
    </location>
</feature>
<feature type="transmembrane region" description="Helical" evidence="7">
    <location>
        <begin position="467"/>
        <end position="484"/>
    </location>
</feature>
<feature type="region of interest" description="Disordered" evidence="6">
    <location>
        <begin position="190"/>
        <end position="278"/>
    </location>
</feature>
<feature type="transmembrane region" description="Helical" evidence="7">
    <location>
        <begin position="595"/>
        <end position="613"/>
    </location>
</feature>
<organism evidence="10 11">
    <name type="scientific">Prymnesium parvum</name>
    <name type="common">Toxic golden alga</name>
    <dbReference type="NCBI Taxonomy" id="97485"/>
    <lineage>
        <taxon>Eukaryota</taxon>
        <taxon>Haptista</taxon>
        <taxon>Haptophyta</taxon>
        <taxon>Prymnesiophyceae</taxon>
        <taxon>Prymnesiales</taxon>
        <taxon>Prymnesiaceae</taxon>
        <taxon>Prymnesium</taxon>
    </lineage>
</organism>
<accession>A0AB34J725</accession>
<dbReference type="Pfam" id="PF08022">
    <property type="entry name" value="FAD_binding_8"/>
    <property type="match status" value="1"/>
</dbReference>
<feature type="domain" description="WW" evidence="8">
    <location>
        <begin position="108"/>
        <end position="141"/>
    </location>
</feature>
<proteinExistence type="predicted"/>
<feature type="transmembrane region" description="Helical" evidence="7">
    <location>
        <begin position="651"/>
        <end position="670"/>
    </location>
</feature>
<evidence type="ECO:0000313" key="11">
    <source>
        <dbReference type="Proteomes" id="UP001515480"/>
    </source>
</evidence>
<dbReference type="EMBL" id="JBGBPQ010000012">
    <property type="protein sequence ID" value="KAL1514521.1"/>
    <property type="molecule type" value="Genomic_DNA"/>
</dbReference>
<dbReference type="Pfam" id="PF01794">
    <property type="entry name" value="Ferric_reduct"/>
    <property type="match status" value="1"/>
</dbReference>
<dbReference type="InterPro" id="IPR039261">
    <property type="entry name" value="FNR_nucleotide-bd"/>
</dbReference>
<evidence type="ECO:0000256" key="4">
    <source>
        <dbReference type="ARBA" id="ARBA00023002"/>
    </source>
</evidence>
<dbReference type="SUPFAM" id="SSF63380">
    <property type="entry name" value="Riboflavin synthase domain-like"/>
    <property type="match status" value="1"/>
</dbReference>
<reference evidence="10 11" key="1">
    <citation type="journal article" date="2024" name="Science">
        <title>Giant polyketide synthase enzymes in the biosynthesis of giant marine polyether toxins.</title>
        <authorList>
            <person name="Fallon T.R."/>
            <person name="Shende V.V."/>
            <person name="Wierzbicki I.H."/>
            <person name="Pendleton A.L."/>
            <person name="Watervoot N.F."/>
            <person name="Auber R.P."/>
            <person name="Gonzalez D.J."/>
            <person name="Wisecaver J.H."/>
            <person name="Moore B.S."/>
        </authorList>
    </citation>
    <scope>NUCLEOTIDE SEQUENCE [LARGE SCALE GENOMIC DNA]</scope>
    <source>
        <strain evidence="10 11">12B1</strain>
    </source>
</reference>
<dbReference type="Pfam" id="PF00397">
    <property type="entry name" value="WW"/>
    <property type="match status" value="2"/>
</dbReference>
<dbReference type="InterPro" id="IPR036020">
    <property type="entry name" value="WW_dom_sf"/>
</dbReference>
<feature type="domain" description="FAD-binding FR-type" evidence="9">
    <location>
        <begin position="727"/>
        <end position="863"/>
    </location>
</feature>
<dbReference type="InterPro" id="IPR017927">
    <property type="entry name" value="FAD-bd_FR_type"/>
</dbReference>
<sequence>MVEEETAAHEDAAMAAAAAETVEVREEEAREAAERSAEETAALGMVEEEAAAAHEEAAMAAVTMVGTSIPGGRGVLTDSLASPHGPLAPPVPLLDAPPPSSRGPPSMSGLPPGWQRVQPDSGAAYFWNTATGEVTWDPPLGIRQPPVPQVNTLGFMAAGGSQREANPWEALGKPPTCVYAAPGYPPPAGAAPPRYPPPAGPPPGGPPPAFPPPGGPPPGGPPPGFPPRGGPPPGGPPPGFPPPGAPPPGGPPPAGPPGGGAPPAKAPEGGKVETTESQHRLRATPYLARNFAVISNGLQLWLAFIMAMVGSYNSNINDPILGIGHQSPYGWISILIAGAGGGGMMFLEYCSWGRDKVIVSSSTFVVRALIYGGLSVPGFLTALTQDSLMPPILGSCYWLITAVTFAIASTAAVPTEKEWAWKLLPGAATEKQKKVAEERGGKYYTSIDSLRSLYREWGEKNTLPRKIFLCMYFVVNVVLFWEAFVRHANSEKGKALRGEPFRFCLVDSLPYPCKSSNNTAPANPILQDIMAGVWFPWAKGFGQMLNFNCAVMVLPVVRSLVMWLHNATSIRAPWFLAWIPAVMPLDKNVVLHKATAKYFILVAVFGHASAHYFNYGAAPYYNKALDDHNYARSPSVMAWDPWAPGAGPSGVSAGFTGEVLMICMLIIYGGAHEKVKRAHYETFWYTHHTFIVWFTFLLFHGPVFYLWALPCLLPYVVDRLIIRIFYRGNKRMALARVYFWGKPERPDVITLQFDNAVSDKGVKPLQYMEGHYLYLQCPAVDNRLGPLREWHPFTISSAPDEPILEVNIRIMPSPHSWTNKVTQYLRLLDPENKGEVELYTRNPTTGNVTLGKVFGPDGRPFFRVDAPHGAPSQHVFRYRTSMLVGAGIGVTPCASIMKGVVGYRWKKGFSPSNLHFFWVARRSDLTTFKWLLLMLPQLKAQELQHNEFYGGDAATIQAMENRVKVLKKELGNGKEAALPPGWSESKTEDGHTYYWNMHTNETSWSRPVAPPSSDINKSAVQAELLRTQETLAAASAGNRSLSITLYLTGCKKEEVQPDPSAKPESPAGLITALLSATDAEGKPYVVIKAGRPDWKGEFKALADKYGKEEIGVVFCGAPMIAAALKEQCEEQSSKGGTLFRLHKENF</sequence>
<feature type="compositionally biased region" description="Basic and acidic residues" evidence="6">
    <location>
        <begin position="22"/>
        <end position="38"/>
    </location>
</feature>
<dbReference type="CDD" id="cd00201">
    <property type="entry name" value="WW"/>
    <property type="match status" value="2"/>
</dbReference>
<dbReference type="InterPro" id="IPR050369">
    <property type="entry name" value="RBOH/FRE"/>
</dbReference>
<keyword evidence="2 7" id="KW-0812">Transmembrane</keyword>
<evidence type="ECO:0000256" key="7">
    <source>
        <dbReference type="SAM" id="Phobius"/>
    </source>
</evidence>
<dbReference type="InterPro" id="IPR013121">
    <property type="entry name" value="Fe_red_NAD-bd_6"/>
</dbReference>
<feature type="transmembrane region" description="Helical" evidence="7">
    <location>
        <begin position="357"/>
        <end position="380"/>
    </location>
</feature>
<feature type="domain" description="WW" evidence="8">
    <location>
        <begin position="976"/>
        <end position="1009"/>
    </location>
</feature>
<dbReference type="Gene3D" id="3.40.50.80">
    <property type="entry name" value="Nucleotide-binding domain of ferredoxin-NADP reductase (FNR) module"/>
    <property type="match status" value="1"/>
</dbReference>
<evidence type="ECO:0000259" key="8">
    <source>
        <dbReference type="PROSITE" id="PS50020"/>
    </source>
</evidence>
<dbReference type="InterPro" id="IPR001202">
    <property type="entry name" value="WW_dom"/>
</dbReference>
<dbReference type="GO" id="GO:0005886">
    <property type="term" value="C:plasma membrane"/>
    <property type="evidence" value="ECO:0007669"/>
    <property type="project" value="TreeGrafter"/>
</dbReference>
<dbReference type="AlphaFoldDB" id="A0AB34J725"/>
<evidence type="ECO:0000256" key="5">
    <source>
        <dbReference type="ARBA" id="ARBA00023136"/>
    </source>
</evidence>
<dbReference type="InterPro" id="IPR013112">
    <property type="entry name" value="FAD-bd_8"/>
</dbReference>
<gene>
    <name evidence="10" type="ORF">AB1Y20_003619</name>
</gene>
<feature type="compositionally biased region" description="Basic and acidic residues" evidence="6">
    <location>
        <begin position="268"/>
        <end position="278"/>
    </location>
</feature>
<feature type="region of interest" description="Disordered" evidence="6">
    <location>
        <begin position="80"/>
        <end position="115"/>
    </location>
</feature>
<dbReference type="Gene3D" id="2.20.70.10">
    <property type="match status" value="2"/>
</dbReference>
<dbReference type="Proteomes" id="UP001515480">
    <property type="component" value="Unassembled WGS sequence"/>
</dbReference>
<protein>
    <submittedName>
        <fullName evidence="10">Uncharacterized protein</fullName>
    </submittedName>
</protein>
<feature type="compositionally biased region" description="Basic and acidic residues" evidence="6">
    <location>
        <begin position="1"/>
        <end position="12"/>
    </location>
</feature>
<dbReference type="PRINTS" id="PR00466">
    <property type="entry name" value="GP91PHOX"/>
</dbReference>
<evidence type="ECO:0000256" key="1">
    <source>
        <dbReference type="ARBA" id="ARBA00004141"/>
    </source>
</evidence>
<dbReference type="SMART" id="SM00456">
    <property type="entry name" value="WW"/>
    <property type="match status" value="2"/>
</dbReference>
<feature type="compositionally biased region" description="Pro residues" evidence="6">
    <location>
        <begin position="190"/>
        <end position="260"/>
    </location>
</feature>
<name>A0AB34J725_PRYPA</name>
<dbReference type="PANTHER" id="PTHR11972">
    <property type="entry name" value="NADPH OXIDASE"/>
    <property type="match status" value="1"/>
</dbReference>
<keyword evidence="3 7" id="KW-1133">Transmembrane helix</keyword>
<dbReference type="InterPro" id="IPR000778">
    <property type="entry name" value="Cyt_b245_heavy_chain"/>
</dbReference>
<evidence type="ECO:0000313" key="10">
    <source>
        <dbReference type="EMBL" id="KAL1514521.1"/>
    </source>
</evidence>